<feature type="transmembrane region" description="Helical" evidence="5">
    <location>
        <begin position="113"/>
        <end position="133"/>
    </location>
</feature>
<keyword evidence="8" id="KW-1185">Reference proteome</keyword>
<feature type="transmembrane region" description="Helical" evidence="5">
    <location>
        <begin position="65"/>
        <end position="88"/>
    </location>
</feature>
<evidence type="ECO:0000256" key="3">
    <source>
        <dbReference type="ARBA" id="ARBA00022989"/>
    </source>
</evidence>
<dbReference type="Proteomes" id="UP000068026">
    <property type="component" value="Chromosome"/>
</dbReference>
<dbReference type="PANTHER" id="PTHR30520">
    <property type="entry name" value="FORMATE TRANSPORTER-RELATED"/>
    <property type="match status" value="1"/>
</dbReference>
<dbReference type="EMBL" id="FQUA01000008">
    <property type="protein sequence ID" value="SHE84201.1"/>
    <property type="molecule type" value="Genomic_DNA"/>
</dbReference>
<dbReference type="PANTHER" id="PTHR30520:SF8">
    <property type="entry name" value="NITRITE TRANSPORTER NIRC"/>
    <property type="match status" value="1"/>
</dbReference>
<name>A0A0X8VD03_ANAPI</name>
<dbReference type="GO" id="GO:0015499">
    <property type="term" value="F:formate transmembrane transporter activity"/>
    <property type="evidence" value="ECO:0007669"/>
    <property type="project" value="TreeGrafter"/>
</dbReference>
<reference evidence="8" key="2">
    <citation type="submission" date="2016-01" db="EMBL/GenBank/DDBJ databases">
        <authorList>
            <person name="Poehlein A."/>
            <person name="Schlien K."/>
            <person name="Gottschalk G."/>
            <person name="Buckel W."/>
            <person name="Daniel R."/>
        </authorList>
    </citation>
    <scope>NUCLEOTIDE SEQUENCE [LARGE SCALE GENOMIC DNA]</scope>
    <source>
        <strain evidence="8">X2</strain>
    </source>
</reference>
<organism evidence="7 9">
    <name type="scientific">Anaerotignum propionicum DSM 1682</name>
    <dbReference type="NCBI Taxonomy" id="991789"/>
    <lineage>
        <taxon>Bacteria</taxon>
        <taxon>Bacillati</taxon>
        <taxon>Bacillota</taxon>
        <taxon>Clostridia</taxon>
        <taxon>Lachnospirales</taxon>
        <taxon>Anaerotignaceae</taxon>
        <taxon>Anaerotignum</taxon>
    </lineage>
</organism>
<dbReference type="EMBL" id="CP014223">
    <property type="protein sequence ID" value="AMJ41769.1"/>
    <property type="molecule type" value="Genomic_DNA"/>
</dbReference>
<reference evidence="7" key="4">
    <citation type="submission" date="2016-11" db="EMBL/GenBank/DDBJ databases">
        <authorList>
            <person name="Varghese N."/>
            <person name="Submissions S."/>
        </authorList>
    </citation>
    <scope>NUCLEOTIDE SEQUENCE</scope>
    <source>
        <strain evidence="7">DSM 1682</strain>
    </source>
</reference>
<feature type="transmembrane region" description="Helical" evidence="5">
    <location>
        <begin position="180"/>
        <end position="201"/>
    </location>
</feature>
<proteinExistence type="predicted"/>
<evidence type="ECO:0000256" key="2">
    <source>
        <dbReference type="ARBA" id="ARBA00022692"/>
    </source>
</evidence>
<dbReference type="Gene3D" id="1.20.1080.10">
    <property type="entry name" value="Glycerol uptake facilitator protein"/>
    <property type="match status" value="1"/>
</dbReference>
<accession>A0A0X8VD03</accession>
<keyword evidence="4 5" id="KW-0472">Membrane</keyword>
<feature type="transmembrane region" description="Helical" evidence="5">
    <location>
        <begin position="7"/>
        <end position="25"/>
    </location>
</feature>
<keyword evidence="2 5" id="KW-0812">Transmembrane</keyword>
<protein>
    <submittedName>
        <fullName evidence="7">Formate/nitrite transporter FocA, FNT family</fullName>
    </submittedName>
    <submittedName>
        <fullName evidence="6">Nitrite transporter NirC</fullName>
    </submittedName>
</protein>
<dbReference type="OrthoDB" id="9786493at2"/>
<evidence type="ECO:0000313" key="6">
    <source>
        <dbReference type="EMBL" id="AMJ41769.1"/>
    </source>
</evidence>
<evidence type="ECO:0000313" key="7">
    <source>
        <dbReference type="EMBL" id="SHE84201.1"/>
    </source>
</evidence>
<dbReference type="Pfam" id="PF01226">
    <property type="entry name" value="Form_Nir_trans"/>
    <property type="match status" value="1"/>
</dbReference>
<reference evidence="9" key="3">
    <citation type="submission" date="2016-11" db="EMBL/GenBank/DDBJ databases">
        <authorList>
            <person name="Jaros S."/>
            <person name="Januszkiewicz K."/>
            <person name="Wedrychowicz H."/>
        </authorList>
    </citation>
    <scope>NUCLEOTIDE SEQUENCE [LARGE SCALE GENOMIC DNA]</scope>
    <source>
        <strain evidence="9">DSM 1682</strain>
    </source>
</reference>
<dbReference type="Proteomes" id="UP000184204">
    <property type="component" value="Unassembled WGS sequence"/>
</dbReference>
<sequence length="207" mass="23061">MEKIRQLVSAIIAGMLIGIGGTVFLSIENPILGSFFFAIGLYSIICFQLQLFTGRIGYLIFQKPVYFIELGITWIGNLIGTYLLAWMVQHTRLYATISQRVQGIAAIKLGDNFMSIFLLAILCGMLMFIAIDAYRNIEGSTLKALAIFIPVMVFILSGFEHVIANMFYFSLSKAWDGHCFVAILVMTLGNSVGGLILPVYMKLFCIR</sequence>
<evidence type="ECO:0000256" key="4">
    <source>
        <dbReference type="ARBA" id="ARBA00023136"/>
    </source>
</evidence>
<evidence type="ECO:0000256" key="5">
    <source>
        <dbReference type="SAM" id="Phobius"/>
    </source>
</evidence>
<reference evidence="6 8" key="1">
    <citation type="journal article" date="2016" name="Genome Announc.">
        <title>Complete Genome Sequence of the Amino Acid-Fermenting Clostridium propionicum X2 (DSM 1682).</title>
        <authorList>
            <person name="Poehlein A."/>
            <person name="Schlien K."/>
            <person name="Chowdhury N.P."/>
            <person name="Gottschalk G."/>
            <person name="Buckel W."/>
            <person name="Daniel R."/>
        </authorList>
    </citation>
    <scope>NUCLEOTIDE SEQUENCE [LARGE SCALE GENOMIC DNA]</scope>
    <source>
        <strain evidence="6 8">X2</strain>
    </source>
</reference>
<keyword evidence="3 5" id="KW-1133">Transmembrane helix</keyword>
<dbReference type="KEGG" id="cpro:CPRO_21890"/>
<dbReference type="GO" id="GO:0005886">
    <property type="term" value="C:plasma membrane"/>
    <property type="evidence" value="ECO:0007669"/>
    <property type="project" value="TreeGrafter"/>
</dbReference>
<evidence type="ECO:0000313" key="8">
    <source>
        <dbReference type="Proteomes" id="UP000068026"/>
    </source>
</evidence>
<comment type="subcellular location">
    <subcellularLocation>
        <location evidence="1">Membrane</location>
        <topology evidence="1">Multi-pass membrane protein</topology>
    </subcellularLocation>
</comment>
<dbReference type="InterPro" id="IPR023271">
    <property type="entry name" value="Aquaporin-like"/>
</dbReference>
<evidence type="ECO:0000313" key="9">
    <source>
        <dbReference type="Proteomes" id="UP000184204"/>
    </source>
</evidence>
<evidence type="ECO:0000256" key="1">
    <source>
        <dbReference type="ARBA" id="ARBA00004141"/>
    </source>
</evidence>
<dbReference type="AlphaFoldDB" id="A0A0X8VD03"/>
<dbReference type="RefSeq" id="WP_066051537.1">
    <property type="nucleotide sequence ID" value="NZ_CP014223.1"/>
</dbReference>
<dbReference type="InterPro" id="IPR000292">
    <property type="entry name" value="For/NO2_transpt"/>
</dbReference>
<feature type="transmembrane region" description="Helical" evidence="5">
    <location>
        <begin position="145"/>
        <end position="168"/>
    </location>
</feature>
<feature type="transmembrane region" description="Helical" evidence="5">
    <location>
        <begin position="31"/>
        <end position="53"/>
    </location>
</feature>
<gene>
    <name evidence="6" type="primary">nirC</name>
    <name evidence="6" type="ORF">CPRO_21890</name>
    <name evidence="7" type="ORF">SAMN02745151_01964</name>
</gene>